<dbReference type="Pfam" id="PF13489">
    <property type="entry name" value="Methyltransf_23"/>
    <property type="match status" value="1"/>
</dbReference>
<evidence type="ECO:0000313" key="2">
    <source>
        <dbReference type="Proteomes" id="UP000233535"/>
    </source>
</evidence>
<dbReference type="GO" id="GO:0032259">
    <property type="term" value="P:methylation"/>
    <property type="evidence" value="ECO:0007669"/>
    <property type="project" value="UniProtKB-KW"/>
</dbReference>
<keyword evidence="1" id="KW-0808">Transferase</keyword>
<organism evidence="1 2">
    <name type="scientific">Labilibaculum filiforme</name>
    <dbReference type="NCBI Taxonomy" id="1940526"/>
    <lineage>
        <taxon>Bacteria</taxon>
        <taxon>Pseudomonadati</taxon>
        <taxon>Bacteroidota</taxon>
        <taxon>Bacteroidia</taxon>
        <taxon>Marinilabiliales</taxon>
        <taxon>Marinifilaceae</taxon>
        <taxon>Labilibaculum</taxon>
    </lineage>
</organism>
<evidence type="ECO:0000313" key="1">
    <source>
        <dbReference type="EMBL" id="PKQ62017.1"/>
    </source>
</evidence>
<keyword evidence="1" id="KW-0489">Methyltransferase</keyword>
<protein>
    <submittedName>
        <fullName evidence="1">Methyltransferase</fullName>
    </submittedName>
</protein>
<comment type="caution">
    <text evidence="1">The sequence shown here is derived from an EMBL/GenBank/DDBJ whole genome shotgun (WGS) entry which is preliminary data.</text>
</comment>
<sequence>MPQTCPLCKSSTTLFFEGKNRIHYQCNTCFGLVSDTSSLPSSELEKTHYQQHNNDIEDKGYQQFVSPITTSVRRDFTTKHKGLDFGAGTGPVITKVLADHSFCIAPYDPYFHNYPELLNEQYDYITCCEVIEHFFYPHKEFSMLRNLLKPGGKLYCMTHLYDKNINFANWYYKNDPTHVFIYQQQTLEWIRKTFKFSDLQIENRLIVFSV</sequence>
<name>A0A2N3HVF1_9BACT</name>
<dbReference type="Proteomes" id="UP000233535">
    <property type="component" value="Unassembled WGS sequence"/>
</dbReference>
<dbReference type="CDD" id="cd02440">
    <property type="entry name" value="AdoMet_MTases"/>
    <property type="match status" value="1"/>
</dbReference>
<accession>A0A2N3HVF1</accession>
<gene>
    <name evidence="1" type="ORF">BZG02_13840</name>
</gene>
<reference evidence="1 2" key="1">
    <citation type="journal article" date="2017" name="Front. Microbiol.">
        <title>Labilibaculum manganireducens gen. nov., sp. nov. and Labilibaculum filiforme sp. nov., Novel Bacteroidetes Isolated from Subsurface Sediments of the Baltic Sea.</title>
        <authorList>
            <person name="Vandieken V."/>
            <person name="Marshall I.P."/>
            <person name="Niemann H."/>
            <person name="Engelen B."/>
            <person name="Cypionka H."/>
        </authorList>
    </citation>
    <scope>NUCLEOTIDE SEQUENCE [LARGE SCALE GENOMIC DNA]</scope>
    <source>
        <strain evidence="1 2">59.16B</strain>
    </source>
</reference>
<keyword evidence="2" id="KW-1185">Reference proteome</keyword>
<proteinExistence type="predicted"/>
<dbReference type="OrthoDB" id="9816564at2"/>
<dbReference type="SUPFAM" id="SSF53335">
    <property type="entry name" value="S-adenosyl-L-methionine-dependent methyltransferases"/>
    <property type="match status" value="1"/>
</dbReference>
<dbReference type="AlphaFoldDB" id="A0A2N3HVF1"/>
<dbReference type="GO" id="GO:0008168">
    <property type="term" value="F:methyltransferase activity"/>
    <property type="evidence" value="ECO:0007669"/>
    <property type="project" value="UniProtKB-KW"/>
</dbReference>
<dbReference type="RefSeq" id="WP_101262045.1">
    <property type="nucleotide sequence ID" value="NZ_MVDD01000010.1"/>
</dbReference>
<dbReference type="Gene3D" id="3.40.50.150">
    <property type="entry name" value="Vaccinia Virus protein VP39"/>
    <property type="match status" value="1"/>
</dbReference>
<dbReference type="InterPro" id="IPR029063">
    <property type="entry name" value="SAM-dependent_MTases_sf"/>
</dbReference>
<dbReference type="EMBL" id="MVDD01000010">
    <property type="protein sequence ID" value="PKQ62017.1"/>
    <property type="molecule type" value="Genomic_DNA"/>
</dbReference>